<dbReference type="EnsemblProtists" id="EOD41631">
    <property type="protein sequence ID" value="EOD41631"/>
    <property type="gene ID" value="EMIHUDRAFT_431735"/>
</dbReference>
<accession>A0A0D3L0U6</accession>
<reference evidence="7" key="1">
    <citation type="journal article" date="2013" name="Nature">
        <title>Pan genome of the phytoplankton Emiliania underpins its global distribution.</title>
        <authorList>
            <person name="Read B.A."/>
            <person name="Kegel J."/>
            <person name="Klute M.J."/>
            <person name="Kuo A."/>
            <person name="Lefebvre S.C."/>
            <person name="Maumus F."/>
            <person name="Mayer C."/>
            <person name="Miller J."/>
            <person name="Monier A."/>
            <person name="Salamov A."/>
            <person name="Young J."/>
            <person name="Aguilar M."/>
            <person name="Claverie J.M."/>
            <person name="Frickenhaus S."/>
            <person name="Gonzalez K."/>
            <person name="Herman E.K."/>
            <person name="Lin Y.C."/>
            <person name="Napier J."/>
            <person name="Ogata H."/>
            <person name="Sarno A.F."/>
            <person name="Shmutz J."/>
            <person name="Schroeder D."/>
            <person name="de Vargas C."/>
            <person name="Verret F."/>
            <person name="von Dassow P."/>
            <person name="Valentin K."/>
            <person name="Van de Peer Y."/>
            <person name="Wheeler G."/>
            <person name="Dacks J.B."/>
            <person name="Delwiche C.F."/>
            <person name="Dyhrman S.T."/>
            <person name="Glockner G."/>
            <person name="John U."/>
            <person name="Richards T."/>
            <person name="Worden A.Z."/>
            <person name="Zhang X."/>
            <person name="Grigoriev I.V."/>
            <person name="Allen A.E."/>
            <person name="Bidle K."/>
            <person name="Borodovsky M."/>
            <person name="Bowler C."/>
            <person name="Brownlee C."/>
            <person name="Cock J.M."/>
            <person name="Elias M."/>
            <person name="Gladyshev V.N."/>
            <person name="Groth M."/>
            <person name="Guda C."/>
            <person name="Hadaegh A."/>
            <person name="Iglesias-Rodriguez M.D."/>
            <person name="Jenkins J."/>
            <person name="Jones B.M."/>
            <person name="Lawson T."/>
            <person name="Leese F."/>
            <person name="Lindquist E."/>
            <person name="Lobanov A."/>
            <person name="Lomsadze A."/>
            <person name="Malik S.B."/>
            <person name="Marsh M.E."/>
            <person name="Mackinder L."/>
            <person name="Mock T."/>
            <person name="Mueller-Roeber B."/>
            <person name="Pagarete A."/>
            <person name="Parker M."/>
            <person name="Probert I."/>
            <person name="Quesneville H."/>
            <person name="Raines C."/>
            <person name="Rensing S.A."/>
            <person name="Riano-Pachon D.M."/>
            <person name="Richier S."/>
            <person name="Rokitta S."/>
            <person name="Shiraiwa Y."/>
            <person name="Soanes D.M."/>
            <person name="van der Giezen M."/>
            <person name="Wahlund T.M."/>
            <person name="Williams B."/>
            <person name="Wilson W."/>
            <person name="Wolfe G."/>
            <person name="Wurch L.L."/>
        </authorList>
    </citation>
    <scope>NUCLEOTIDE SEQUENCE</scope>
</reference>
<evidence type="ECO:0000313" key="7">
    <source>
        <dbReference type="Proteomes" id="UP000013827"/>
    </source>
</evidence>
<reference evidence="6" key="2">
    <citation type="submission" date="2024-10" db="UniProtKB">
        <authorList>
            <consortium name="EnsemblProtists"/>
        </authorList>
    </citation>
    <scope>IDENTIFICATION</scope>
</reference>
<feature type="compositionally biased region" description="Acidic residues" evidence="4">
    <location>
        <begin position="168"/>
        <end position="192"/>
    </location>
</feature>
<dbReference type="STRING" id="2903.R1G0S0"/>
<dbReference type="PaxDb" id="2903-EOD41631"/>
<dbReference type="eggNOG" id="KOG1084">
    <property type="taxonomic scope" value="Eukaryota"/>
</dbReference>
<evidence type="ECO:0000256" key="2">
    <source>
        <dbReference type="ARBA" id="ARBA00022771"/>
    </source>
</evidence>
<dbReference type="RefSeq" id="XP_005794060.1">
    <property type="nucleotide sequence ID" value="XM_005794003.1"/>
</dbReference>
<dbReference type="PROSITE" id="PS51058">
    <property type="entry name" value="ZF_CXXC"/>
    <property type="match status" value="1"/>
</dbReference>
<evidence type="ECO:0000256" key="4">
    <source>
        <dbReference type="SAM" id="MobiDB-lite"/>
    </source>
</evidence>
<dbReference type="GeneID" id="17286901"/>
<keyword evidence="2" id="KW-0863">Zinc-finger</keyword>
<protein>
    <recommendedName>
        <fullName evidence="5">CXXC-type domain-containing protein</fullName>
    </recommendedName>
</protein>
<keyword evidence="7" id="KW-1185">Reference proteome</keyword>
<evidence type="ECO:0000256" key="1">
    <source>
        <dbReference type="ARBA" id="ARBA00022723"/>
    </source>
</evidence>
<name>A0A0D3L0U6_EMIH1</name>
<evidence type="ECO:0000259" key="5">
    <source>
        <dbReference type="PROSITE" id="PS51058"/>
    </source>
</evidence>
<dbReference type="GO" id="GO:0003677">
    <property type="term" value="F:DNA binding"/>
    <property type="evidence" value="ECO:0007669"/>
    <property type="project" value="InterPro"/>
</dbReference>
<evidence type="ECO:0000313" key="6">
    <source>
        <dbReference type="EnsemblProtists" id="EOD41631"/>
    </source>
</evidence>
<keyword evidence="3" id="KW-0862">Zinc</keyword>
<organism evidence="6 7">
    <name type="scientific">Emiliania huxleyi (strain CCMP1516)</name>
    <dbReference type="NCBI Taxonomy" id="280463"/>
    <lineage>
        <taxon>Eukaryota</taxon>
        <taxon>Haptista</taxon>
        <taxon>Haptophyta</taxon>
        <taxon>Prymnesiophyceae</taxon>
        <taxon>Isochrysidales</taxon>
        <taxon>Noelaerhabdaceae</taxon>
        <taxon>Emiliania</taxon>
    </lineage>
</organism>
<dbReference type="GO" id="GO:0008270">
    <property type="term" value="F:zinc ion binding"/>
    <property type="evidence" value="ECO:0007669"/>
    <property type="project" value="UniProtKB-KW"/>
</dbReference>
<keyword evidence="1" id="KW-0479">Metal-binding</keyword>
<dbReference type="HOGENOM" id="CLU_1095942_0_0_1"/>
<proteinExistence type="predicted"/>
<dbReference type="Proteomes" id="UP000013827">
    <property type="component" value="Unassembled WGS sequence"/>
</dbReference>
<sequence>MMPKVLETVVQAKTGLIPPHEWHAFWSAVEGCMRLQDADNNGVSADERGAAGGKKARLARCGECSGCTRGDCGECKNCRDKPKYGGPGVKKQACLCRVCSNPVAESVAAAVEAENPSTEGFLSSEASPAFRPTPGATATPEPLELGPRVALPADGDESGAPMEAAEAATEEEEEGEEEATAEEEEEDDDDEREAAVPSGEHGVNSMMLATRQRLSELREQAGSAASSPWSDDDIDGATAYSTADDVECEQAAGM</sequence>
<dbReference type="KEGG" id="ehx:EMIHUDRAFT_431735"/>
<feature type="domain" description="CXXC-type" evidence="5">
    <location>
        <begin position="53"/>
        <end position="100"/>
    </location>
</feature>
<dbReference type="Pfam" id="PF02008">
    <property type="entry name" value="zf-CXXC"/>
    <property type="match status" value="1"/>
</dbReference>
<feature type="region of interest" description="Disordered" evidence="4">
    <location>
        <begin position="119"/>
        <end position="254"/>
    </location>
</feature>
<dbReference type="AlphaFoldDB" id="A0A0D3L0U6"/>
<evidence type="ECO:0000256" key="3">
    <source>
        <dbReference type="ARBA" id="ARBA00022833"/>
    </source>
</evidence>
<dbReference type="InterPro" id="IPR002857">
    <property type="entry name" value="Znf_CXXC"/>
</dbReference>